<dbReference type="Proteomes" id="UP000606044">
    <property type="component" value="Unassembled WGS sequence"/>
</dbReference>
<accession>A0A917FGW2</accession>
<keyword evidence="2 5" id="KW-0378">Hydrolase</keyword>
<dbReference type="InterPro" id="IPR052708">
    <property type="entry name" value="PxpC"/>
</dbReference>
<comment type="caution">
    <text evidence="5">The sequence shown here is derived from an EMBL/GenBank/DDBJ whole genome shotgun (WGS) entry which is preliminary data.</text>
</comment>
<dbReference type="PANTHER" id="PTHR43309:SF5">
    <property type="entry name" value="5-OXOPROLINASE SUBUNIT C"/>
    <property type="match status" value="1"/>
</dbReference>
<dbReference type="Pfam" id="PF02626">
    <property type="entry name" value="CT_A_B"/>
    <property type="match status" value="1"/>
</dbReference>
<dbReference type="InterPro" id="IPR029000">
    <property type="entry name" value="Cyclophilin-like_dom_sf"/>
</dbReference>
<dbReference type="AlphaFoldDB" id="A0A917FGW2"/>
<dbReference type="GO" id="GO:0016787">
    <property type="term" value="F:hydrolase activity"/>
    <property type="evidence" value="ECO:0007669"/>
    <property type="project" value="UniProtKB-KW"/>
</dbReference>
<feature type="domain" description="Carboxyltransferase" evidence="4">
    <location>
        <begin position="32"/>
        <end position="311"/>
    </location>
</feature>
<evidence type="ECO:0000313" key="6">
    <source>
        <dbReference type="Proteomes" id="UP000606044"/>
    </source>
</evidence>
<dbReference type="NCBIfam" id="TIGR00724">
    <property type="entry name" value="urea_amlyse_rel"/>
    <property type="match status" value="1"/>
</dbReference>
<gene>
    <name evidence="5" type="ORF">GCM10007301_43350</name>
</gene>
<name>A0A917FGW2_9HYPH</name>
<dbReference type="InterPro" id="IPR003778">
    <property type="entry name" value="CT_A_B"/>
</dbReference>
<proteinExistence type="predicted"/>
<dbReference type="RefSeq" id="WP_188582490.1">
    <property type="nucleotide sequence ID" value="NZ_BMCT01000007.1"/>
</dbReference>
<keyword evidence="3" id="KW-0067">ATP-binding</keyword>
<evidence type="ECO:0000313" key="5">
    <source>
        <dbReference type="EMBL" id="GGF78684.1"/>
    </source>
</evidence>
<reference evidence="5" key="1">
    <citation type="journal article" date="2014" name="Int. J. Syst. Evol. Microbiol.">
        <title>Complete genome sequence of Corynebacterium casei LMG S-19264T (=DSM 44701T), isolated from a smear-ripened cheese.</title>
        <authorList>
            <consortium name="US DOE Joint Genome Institute (JGI-PGF)"/>
            <person name="Walter F."/>
            <person name="Albersmeier A."/>
            <person name="Kalinowski J."/>
            <person name="Ruckert C."/>
        </authorList>
    </citation>
    <scope>NUCLEOTIDE SEQUENCE</scope>
    <source>
        <strain evidence="5">CCM 7897</strain>
    </source>
</reference>
<reference evidence="5" key="2">
    <citation type="submission" date="2020-09" db="EMBL/GenBank/DDBJ databases">
        <authorList>
            <person name="Sun Q."/>
            <person name="Sedlacek I."/>
        </authorList>
    </citation>
    <scope>NUCLEOTIDE SEQUENCE</scope>
    <source>
        <strain evidence="5">CCM 7897</strain>
    </source>
</reference>
<dbReference type="SUPFAM" id="SSF50891">
    <property type="entry name" value="Cyclophilin-like"/>
    <property type="match status" value="1"/>
</dbReference>
<dbReference type="Gene3D" id="2.40.100.10">
    <property type="entry name" value="Cyclophilin-like"/>
    <property type="match status" value="1"/>
</dbReference>
<evidence type="ECO:0000256" key="3">
    <source>
        <dbReference type="ARBA" id="ARBA00022840"/>
    </source>
</evidence>
<dbReference type="SMART" id="SM00797">
    <property type="entry name" value="AHS2"/>
    <property type="match status" value="1"/>
</dbReference>
<dbReference type="PANTHER" id="PTHR43309">
    <property type="entry name" value="5-OXOPROLINASE SUBUNIT C"/>
    <property type="match status" value="1"/>
</dbReference>
<keyword evidence="1" id="KW-0547">Nucleotide-binding</keyword>
<protein>
    <submittedName>
        <fullName evidence="5">Allophanate hydrolase</fullName>
    </submittedName>
</protein>
<dbReference type="GO" id="GO:0005524">
    <property type="term" value="F:ATP binding"/>
    <property type="evidence" value="ECO:0007669"/>
    <property type="project" value="UniProtKB-KW"/>
</dbReference>
<sequence length="347" mass="35640">MSEGTVSGAALRILAAGPGVTIQDAGRHGLLRFGVTGAGPMDPLAFALANKVAQVPDGSAALEISMGGVELEAVDAAITLAIAGGNFRVTLDGQAMPSAARLTLEPGSKLSIKAGEEGAWCYLAPCGRIDIPAQLGSLSTHTRSGIGGLQGRALAAGDVLPLAEPKVLPGGAMEIEAPVLKRPGDVIRVLLGPQDDYFNDAEIAAFLNGPWTVSVRSDRMAYFLDGTPLTHAGGFNIVSDGIAHGGIQVPGEGFPVVLMGDRQPTGGYPKIATIIGVDLGRMAQLRPGSVFRFASVSLEEAVAARRAEAAEVVSGWALAPLVRTSLSSEFLLGCRLVDGWVDALAED</sequence>
<dbReference type="EMBL" id="BMCT01000007">
    <property type="protein sequence ID" value="GGF78684.1"/>
    <property type="molecule type" value="Genomic_DNA"/>
</dbReference>
<evidence type="ECO:0000256" key="2">
    <source>
        <dbReference type="ARBA" id="ARBA00022801"/>
    </source>
</evidence>
<keyword evidence="6" id="KW-1185">Reference proteome</keyword>
<evidence type="ECO:0000256" key="1">
    <source>
        <dbReference type="ARBA" id="ARBA00022741"/>
    </source>
</evidence>
<organism evidence="5 6">
    <name type="scientific">Azorhizobium oxalatiphilum</name>
    <dbReference type="NCBI Taxonomy" id="980631"/>
    <lineage>
        <taxon>Bacteria</taxon>
        <taxon>Pseudomonadati</taxon>
        <taxon>Pseudomonadota</taxon>
        <taxon>Alphaproteobacteria</taxon>
        <taxon>Hyphomicrobiales</taxon>
        <taxon>Xanthobacteraceae</taxon>
        <taxon>Azorhizobium</taxon>
    </lineage>
</organism>
<evidence type="ECO:0000259" key="4">
    <source>
        <dbReference type="SMART" id="SM00797"/>
    </source>
</evidence>